<dbReference type="SUPFAM" id="SSF103515">
    <property type="entry name" value="Autotransporter"/>
    <property type="match status" value="1"/>
</dbReference>
<feature type="region of interest" description="Disordered" evidence="1">
    <location>
        <begin position="85"/>
        <end position="104"/>
    </location>
</feature>
<evidence type="ECO:0000313" key="3">
    <source>
        <dbReference type="EMBL" id="PZP31281.1"/>
    </source>
</evidence>
<dbReference type="InterPro" id="IPR036709">
    <property type="entry name" value="Autotransporte_beta_dom_sf"/>
</dbReference>
<dbReference type="InterPro" id="IPR025737">
    <property type="entry name" value="FApF"/>
</dbReference>
<evidence type="ECO:0000256" key="1">
    <source>
        <dbReference type="SAM" id="MobiDB-lite"/>
    </source>
</evidence>
<proteinExistence type="predicted"/>
<feature type="chain" id="PRO_5016046684" evidence="2">
    <location>
        <begin position="20"/>
        <end position="255"/>
    </location>
</feature>
<comment type="caution">
    <text evidence="3">The sequence shown here is derived from an EMBL/GenBank/DDBJ whole genome shotgun (WGS) entry which is preliminary data.</text>
</comment>
<dbReference type="AlphaFoldDB" id="A0A2W5DHC2"/>
<evidence type="ECO:0000313" key="4">
    <source>
        <dbReference type="Proteomes" id="UP000249633"/>
    </source>
</evidence>
<accession>A0A2W5DHC2</accession>
<feature type="signal peptide" evidence="2">
    <location>
        <begin position="1"/>
        <end position="19"/>
    </location>
</feature>
<sequence length="255" mass="27057">MQKLALSLMLFGLAGPTLAEDAISTDRPDFTESPEVLDAGRFQLETSGAWQKQKSGGQTTRLRSTPTLLRLGVGHDLELRLETEGALRQTGTSQPSSSGRGDASLGVKWQFSEGGDGRPTLAWLFHVDTPSGSGDFKGHGLRPSVRIAAEWELPAGLSLGAMGGVLTDRNADDQRYTAALASASLAIPLNETLRTFVELAAEQLASSRNGGKVLTAGTGLAWLLSRNAQLDVALTRGLNRNTPDWSGTVGLSLRF</sequence>
<feature type="compositionally biased region" description="Polar residues" evidence="1">
    <location>
        <begin position="89"/>
        <end position="99"/>
    </location>
</feature>
<gene>
    <name evidence="3" type="ORF">DI603_13015</name>
</gene>
<keyword evidence="2" id="KW-0732">Signal</keyword>
<dbReference type="Proteomes" id="UP000249633">
    <property type="component" value="Unassembled WGS sequence"/>
</dbReference>
<dbReference type="EMBL" id="QFOD01000011">
    <property type="protein sequence ID" value="PZP31281.1"/>
    <property type="molecule type" value="Genomic_DNA"/>
</dbReference>
<organism evidence="3 4">
    <name type="scientific">Roseateles depolymerans</name>
    <dbReference type="NCBI Taxonomy" id="76731"/>
    <lineage>
        <taxon>Bacteria</taxon>
        <taxon>Pseudomonadati</taxon>
        <taxon>Pseudomonadota</taxon>
        <taxon>Betaproteobacteria</taxon>
        <taxon>Burkholderiales</taxon>
        <taxon>Sphaerotilaceae</taxon>
        <taxon>Roseateles</taxon>
    </lineage>
</organism>
<protein>
    <submittedName>
        <fullName evidence="3">Transporter</fullName>
    </submittedName>
</protein>
<evidence type="ECO:0000256" key="2">
    <source>
        <dbReference type="SAM" id="SignalP"/>
    </source>
</evidence>
<dbReference type="Pfam" id="PF13557">
    <property type="entry name" value="Phenol_MetA_deg"/>
    <property type="match status" value="1"/>
</dbReference>
<name>A0A2W5DHC2_9BURK</name>
<reference evidence="3 4" key="1">
    <citation type="submission" date="2017-08" db="EMBL/GenBank/DDBJ databases">
        <title>Infants hospitalized years apart are colonized by the same room-sourced microbial strains.</title>
        <authorList>
            <person name="Brooks B."/>
            <person name="Olm M.R."/>
            <person name="Firek B.A."/>
            <person name="Baker R."/>
            <person name="Thomas B.C."/>
            <person name="Morowitz M.J."/>
            <person name="Banfield J.F."/>
        </authorList>
    </citation>
    <scope>NUCLEOTIDE SEQUENCE [LARGE SCALE GENOMIC DNA]</scope>
    <source>
        <strain evidence="3">S2_012_000_R2_81</strain>
    </source>
</reference>